<dbReference type="Pfam" id="PF02515">
    <property type="entry name" value="CoA_transf_3"/>
    <property type="match status" value="1"/>
</dbReference>
<protein>
    <submittedName>
        <fullName evidence="3">Succinyl-CoA:3-ketoacid-coenzyme A transferase 1 mitochondrial</fullName>
    </submittedName>
</protein>
<dbReference type="SMART" id="SM00882">
    <property type="entry name" value="CoA_trans"/>
    <property type="match status" value="2"/>
</dbReference>
<dbReference type="InterPro" id="IPR012792">
    <property type="entry name" value="3-oxoacid_CoA-transf_A"/>
</dbReference>
<organism evidence="3 4">
    <name type="scientific">Penicillium hetheringtonii</name>
    <dbReference type="NCBI Taxonomy" id="911720"/>
    <lineage>
        <taxon>Eukaryota</taxon>
        <taxon>Fungi</taxon>
        <taxon>Dikarya</taxon>
        <taxon>Ascomycota</taxon>
        <taxon>Pezizomycotina</taxon>
        <taxon>Eurotiomycetes</taxon>
        <taxon>Eurotiomycetidae</taxon>
        <taxon>Eurotiales</taxon>
        <taxon>Aspergillaceae</taxon>
        <taxon>Penicillium</taxon>
    </lineage>
</organism>
<comment type="caution">
    <text evidence="3">The sequence shown here is derived from an EMBL/GenBank/DDBJ whole genome shotgun (WGS) entry which is preliminary data.</text>
</comment>
<accession>A0AAD6DFF9</accession>
<keyword evidence="4" id="KW-1185">Reference proteome</keyword>
<dbReference type="InterPro" id="IPR044855">
    <property type="entry name" value="CoA-Trfase_III_dom3_sf"/>
</dbReference>
<dbReference type="NCBIfam" id="TIGR02429">
    <property type="entry name" value="pcaI_scoA_fam"/>
    <property type="match status" value="1"/>
</dbReference>
<dbReference type="GO" id="GO:0008260">
    <property type="term" value="F:succinyl-CoA:3-oxo-acid CoA-transferase activity"/>
    <property type="evidence" value="ECO:0007669"/>
    <property type="project" value="TreeGrafter"/>
</dbReference>
<keyword evidence="2 3" id="KW-0808">Transferase</keyword>
<proteinExistence type="inferred from homology"/>
<name>A0AAD6DFF9_9EURO</name>
<dbReference type="InterPro" id="IPR023606">
    <property type="entry name" value="CoA-Trfase_III_dom_1_sf"/>
</dbReference>
<dbReference type="Gene3D" id="3.40.1080.10">
    <property type="entry name" value="Glutaconate Coenzyme A-transferase"/>
    <property type="match status" value="2"/>
</dbReference>
<reference evidence="3 4" key="1">
    <citation type="journal article" date="2023" name="IMA Fungus">
        <title>Comparative genomic study of the Penicillium genus elucidates a diverse pangenome and 15 lateral gene transfer events.</title>
        <authorList>
            <person name="Petersen C."/>
            <person name="Sorensen T."/>
            <person name="Nielsen M.R."/>
            <person name="Sondergaard T.E."/>
            <person name="Sorensen J.L."/>
            <person name="Fitzpatrick D.A."/>
            <person name="Frisvad J.C."/>
            <person name="Nielsen K.L."/>
        </authorList>
    </citation>
    <scope>NUCLEOTIDE SEQUENCE [LARGE SCALE GENOMIC DNA]</scope>
    <source>
        <strain evidence="3 4">IBT 29057</strain>
    </source>
</reference>
<comment type="similarity">
    <text evidence="1">Belongs to the CoA-transferase III family.</text>
</comment>
<dbReference type="PANTHER" id="PTHR13707:SF58">
    <property type="entry name" value="SUCCINYL-COA:3-KETOACID-COENZYME A TRANSFERASE"/>
    <property type="match status" value="1"/>
</dbReference>
<dbReference type="SUPFAM" id="SSF89796">
    <property type="entry name" value="CoA-transferase family III (CaiB/BaiF)"/>
    <property type="match status" value="1"/>
</dbReference>
<dbReference type="PANTHER" id="PTHR13707">
    <property type="entry name" value="KETOACID-COENZYME A TRANSFERASE"/>
    <property type="match status" value="1"/>
</dbReference>
<dbReference type="Pfam" id="PF01144">
    <property type="entry name" value="CoA_trans"/>
    <property type="match status" value="2"/>
</dbReference>
<evidence type="ECO:0000313" key="4">
    <source>
        <dbReference type="Proteomes" id="UP001216150"/>
    </source>
</evidence>
<dbReference type="InterPro" id="IPR003673">
    <property type="entry name" value="CoA-Trfase_fam_III"/>
</dbReference>
<dbReference type="Gene3D" id="3.40.50.10540">
    <property type="entry name" value="Crotonobetainyl-coa:carnitine coa-transferase, domain 1"/>
    <property type="match status" value="1"/>
</dbReference>
<gene>
    <name evidence="3" type="ORF">N7450_008117</name>
</gene>
<dbReference type="SUPFAM" id="SSF100950">
    <property type="entry name" value="NagB/RpiA/CoA transferase-like"/>
    <property type="match status" value="2"/>
</dbReference>
<evidence type="ECO:0000256" key="1">
    <source>
        <dbReference type="ARBA" id="ARBA00008383"/>
    </source>
</evidence>
<evidence type="ECO:0000256" key="2">
    <source>
        <dbReference type="ARBA" id="ARBA00022679"/>
    </source>
</evidence>
<dbReference type="EMBL" id="JAQJAC010000007">
    <property type="protein sequence ID" value="KAJ5579250.1"/>
    <property type="molecule type" value="Genomic_DNA"/>
</dbReference>
<sequence length="883" mass="95492">MARPVPAIKVFRPIWRRNFSASTSRSAINKLCKSAEEAVKDVKGNSTLLVGGFGFSGVPNTLINAVHARSEVKNLTVVSNNAGMPGAGLGQLLESKQITKMIASFIGENKVFEKMYLTGDLTLELTPQGTIAEKCAAGAAGVPAFYTPAAYGTIIQTGELPIRYNKDGSVAEMSKPKETRTFNGKEFILEESIFGDYALVRAHKADKLGNCQFRKAMNNFNEAMAKNAKYTIVEADEIVEVGEIAPESIHLQGIYVDAVIQSTEPTQIEKLTFAKNPEDLLAAGSGEATARRERIVKRAAKEFKDGMYVNLGIGIPLIAPSYLPEGVEVVLQAENGILGLGGYPHPGEEDPDLINPGKETVTLGRGASLFGSHESFGMIRAGKIDLTMLGALQVSQFGDLANFMLPGKVKGVGGAMDLVANPEKTKVVVTMEHTDKKGNPKILSDCTFPLTGPRCVSTIITDLAVFDVSTTEGLTLIEHAEGVTIDEIRSKTAAPFKVSADLKPMQLAEIIKIEHPVRGDDTRAWGPPFAPYNDDRKGPGESAYYLSVNRNKKSLGLSFAHPDGVDILHQLVRDCDVLVENYLPGSLKKYNLDYETMSKINPRVIYTSITGYGQTGPYSNRPGFDVMVEAEFGLMHLTGTRDGPPVKVGVAVTDLTTGLYACNSIMAALLARANTGEGQHLDVCLSDCQVATLANMGESVLISGEKDSGRWGTAHPSVVPYQGFKTADGDIFVGGANDRLFGILCDKIGKSEWKNDDRFVTNHQRVHNRAQLEPLIENELTKRTTREWQDLFKGSGLPYAAVNDVQGTMNHEHVRARGMVQTIDHPSCGPIKVISTPVKYSNAQPNIRSPPPLLGEHTAELLEGLLGVSPSRIKELKRKGVVA</sequence>
<evidence type="ECO:0000313" key="3">
    <source>
        <dbReference type="EMBL" id="KAJ5579250.1"/>
    </source>
</evidence>
<dbReference type="AlphaFoldDB" id="A0AAD6DFF9"/>
<dbReference type="InterPro" id="IPR004165">
    <property type="entry name" value="CoA_trans_fam_I"/>
</dbReference>
<dbReference type="InterPro" id="IPR037171">
    <property type="entry name" value="NagB/RpiA_transferase-like"/>
</dbReference>
<dbReference type="InterPro" id="IPR012791">
    <property type="entry name" value="3-oxoacid_CoA-transf_B"/>
</dbReference>
<dbReference type="NCBIfam" id="TIGR02428">
    <property type="entry name" value="pcaJ_scoB_fam"/>
    <property type="match status" value="1"/>
</dbReference>
<dbReference type="Proteomes" id="UP001216150">
    <property type="component" value="Unassembled WGS sequence"/>
</dbReference>
<dbReference type="Gene3D" id="3.30.1540.10">
    <property type="entry name" value="formyl-coa transferase, domain 3"/>
    <property type="match status" value="1"/>
</dbReference>